<reference evidence="1 2" key="1">
    <citation type="submission" date="2011-06" db="EMBL/GenBank/DDBJ databases">
        <authorList>
            <person name="Muzny D."/>
            <person name="Qin X."/>
            <person name="Deng J."/>
            <person name="Jiang H."/>
            <person name="Liu Y."/>
            <person name="Qu J."/>
            <person name="Song X.-Z."/>
            <person name="Zhang L."/>
            <person name="Thornton R."/>
            <person name="Coyle M."/>
            <person name="Francisco L."/>
            <person name="Jackson L."/>
            <person name="Javaid M."/>
            <person name="Korchina V."/>
            <person name="Kovar C."/>
            <person name="Mata R."/>
            <person name="Mathew T."/>
            <person name="Ngo R."/>
            <person name="Nguyen L."/>
            <person name="Nguyen N."/>
            <person name="Okwuonu G."/>
            <person name="Ongeri F."/>
            <person name="Pham C."/>
            <person name="Simmons D."/>
            <person name="Wilczek-Boney K."/>
            <person name="Hale W."/>
            <person name="Jakkamsetti A."/>
            <person name="Pham P."/>
            <person name="Ruth R."/>
            <person name="San Lucas F."/>
            <person name="Warren J."/>
            <person name="Zhang J."/>
            <person name="Zhao Z."/>
            <person name="Zhou C."/>
            <person name="Zhu D."/>
            <person name="Lee S."/>
            <person name="Bess C."/>
            <person name="Blankenburg K."/>
            <person name="Forbes L."/>
            <person name="Fu Q."/>
            <person name="Gubbala S."/>
            <person name="Hirani K."/>
            <person name="Jayaseelan J.C."/>
            <person name="Lara F."/>
            <person name="Munidasa M."/>
            <person name="Palculict T."/>
            <person name="Patil S."/>
            <person name="Pu L.-L."/>
            <person name="Saada N."/>
            <person name="Tang L."/>
            <person name="Weissenberger G."/>
            <person name="Zhu Y."/>
            <person name="Hemphill L."/>
            <person name="Shang Y."/>
            <person name="Youmans B."/>
            <person name="Ayvaz T."/>
            <person name="Ross M."/>
            <person name="Santibanez J."/>
            <person name="Aqrawi P."/>
            <person name="Gross S."/>
            <person name="Joshi V."/>
            <person name="Fowler G."/>
            <person name="Nazareth L."/>
            <person name="Reid J."/>
            <person name="Worley K."/>
            <person name="Petrosino J."/>
            <person name="Highlander S."/>
            <person name="Gibbs R."/>
        </authorList>
    </citation>
    <scope>NUCLEOTIDE SEQUENCE [LARGE SCALE GENOMIC DNA]</scope>
    <source>
        <strain evidence="1 2">ATCC 25577</strain>
    </source>
</reference>
<keyword evidence="2" id="KW-1185">Reference proteome</keyword>
<protein>
    <submittedName>
        <fullName evidence="1">Uncharacterized protein</fullName>
    </submittedName>
</protein>
<evidence type="ECO:0000313" key="1">
    <source>
        <dbReference type="EMBL" id="EGY78192.1"/>
    </source>
</evidence>
<organism evidence="1 2">
    <name type="scientific">Cutibacterium avidum ATCC 25577</name>
    <dbReference type="NCBI Taxonomy" id="997355"/>
    <lineage>
        <taxon>Bacteria</taxon>
        <taxon>Bacillati</taxon>
        <taxon>Actinomycetota</taxon>
        <taxon>Actinomycetes</taxon>
        <taxon>Propionibacteriales</taxon>
        <taxon>Propionibacteriaceae</taxon>
        <taxon>Cutibacterium</taxon>
    </lineage>
</organism>
<gene>
    <name evidence="1" type="ORF">HMPREF9153_0775</name>
</gene>
<sequence length="54" mass="5979">MTVNPMDAVDPTDPRRCGIRRVRPAYTSWWATQAIRPAAISGVGDPGSAYDFHF</sequence>
<accession>G4CW68</accession>
<dbReference type="Proteomes" id="UP000005332">
    <property type="component" value="Unassembled WGS sequence"/>
</dbReference>
<dbReference type="AlphaFoldDB" id="G4CW68"/>
<evidence type="ECO:0000313" key="2">
    <source>
        <dbReference type="Proteomes" id="UP000005332"/>
    </source>
</evidence>
<comment type="caution">
    <text evidence="1">The sequence shown here is derived from an EMBL/GenBank/DDBJ whole genome shotgun (WGS) entry which is preliminary data.</text>
</comment>
<dbReference type="EMBL" id="AGBA01000009">
    <property type="protein sequence ID" value="EGY78192.1"/>
    <property type="molecule type" value="Genomic_DNA"/>
</dbReference>
<name>G4CW68_9ACTN</name>
<proteinExistence type="predicted"/>
<dbReference type="HOGENOM" id="CLU_3046784_0_0_11"/>